<dbReference type="EMBL" id="UINC01001875">
    <property type="protein sequence ID" value="SUZ90209.1"/>
    <property type="molecule type" value="Genomic_DNA"/>
</dbReference>
<dbReference type="PROSITE" id="PS51194">
    <property type="entry name" value="HELICASE_CTER"/>
    <property type="match status" value="1"/>
</dbReference>
<organism evidence="9">
    <name type="scientific">marine metagenome</name>
    <dbReference type="NCBI Taxonomy" id="408172"/>
    <lineage>
        <taxon>unclassified sequences</taxon>
        <taxon>metagenomes</taxon>
        <taxon>ecological metagenomes</taxon>
    </lineage>
</organism>
<dbReference type="InterPro" id="IPR001650">
    <property type="entry name" value="Helicase_C-like"/>
</dbReference>
<dbReference type="AlphaFoldDB" id="A0A381RH45"/>
<feature type="domain" description="Helicase ATP-binding" evidence="6">
    <location>
        <begin position="34"/>
        <end position="205"/>
    </location>
</feature>
<keyword evidence="2" id="KW-0378">Hydrolase</keyword>
<dbReference type="GO" id="GO:0005829">
    <property type="term" value="C:cytosol"/>
    <property type="evidence" value="ECO:0007669"/>
    <property type="project" value="TreeGrafter"/>
</dbReference>
<feature type="compositionally biased region" description="Low complexity" evidence="5">
    <location>
        <begin position="422"/>
        <end position="441"/>
    </location>
</feature>
<dbReference type="GO" id="GO:0003724">
    <property type="term" value="F:RNA helicase activity"/>
    <property type="evidence" value="ECO:0007669"/>
    <property type="project" value="InterPro"/>
</dbReference>
<dbReference type="InterPro" id="IPR014014">
    <property type="entry name" value="RNA_helicase_DEAD_Q_motif"/>
</dbReference>
<evidence type="ECO:0000256" key="5">
    <source>
        <dbReference type="SAM" id="MobiDB-lite"/>
    </source>
</evidence>
<dbReference type="Pfam" id="PF00271">
    <property type="entry name" value="Helicase_C"/>
    <property type="match status" value="1"/>
</dbReference>
<feature type="compositionally biased region" description="Basic residues" evidence="5">
    <location>
        <begin position="408"/>
        <end position="419"/>
    </location>
</feature>
<evidence type="ECO:0000256" key="3">
    <source>
        <dbReference type="ARBA" id="ARBA00022806"/>
    </source>
</evidence>
<evidence type="ECO:0000256" key="1">
    <source>
        <dbReference type="ARBA" id="ARBA00022741"/>
    </source>
</evidence>
<dbReference type="GO" id="GO:0016787">
    <property type="term" value="F:hydrolase activity"/>
    <property type="evidence" value="ECO:0007669"/>
    <property type="project" value="UniProtKB-KW"/>
</dbReference>
<dbReference type="InterPro" id="IPR011545">
    <property type="entry name" value="DEAD/DEAH_box_helicase_dom"/>
</dbReference>
<dbReference type="PANTHER" id="PTHR47959">
    <property type="entry name" value="ATP-DEPENDENT RNA HELICASE RHLE-RELATED"/>
    <property type="match status" value="1"/>
</dbReference>
<evidence type="ECO:0000259" key="8">
    <source>
        <dbReference type="PROSITE" id="PS51195"/>
    </source>
</evidence>
<dbReference type="PROSITE" id="PS51195">
    <property type="entry name" value="Q_MOTIF"/>
    <property type="match status" value="1"/>
</dbReference>
<gene>
    <name evidence="9" type="ORF">METZ01_LOCUS43063</name>
</gene>
<feature type="region of interest" description="Disordered" evidence="5">
    <location>
        <begin position="384"/>
        <end position="484"/>
    </location>
</feature>
<dbReference type="GO" id="GO:0005524">
    <property type="term" value="F:ATP binding"/>
    <property type="evidence" value="ECO:0007669"/>
    <property type="project" value="UniProtKB-KW"/>
</dbReference>
<dbReference type="SMART" id="SM00487">
    <property type="entry name" value="DEXDc"/>
    <property type="match status" value="1"/>
</dbReference>
<feature type="domain" description="Helicase C-terminal" evidence="7">
    <location>
        <begin position="229"/>
        <end position="374"/>
    </location>
</feature>
<feature type="domain" description="DEAD-box RNA helicase Q" evidence="8">
    <location>
        <begin position="3"/>
        <end position="31"/>
    </location>
</feature>
<dbReference type="Gene3D" id="3.40.50.300">
    <property type="entry name" value="P-loop containing nucleotide triphosphate hydrolases"/>
    <property type="match status" value="2"/>
</dbReference>
<dbReference type="PROSITE" id="PS51192">
    <property type="entry name" value="HELICASE_ATP_BIND_1"/>
    <property type="match status" value="1"/>
</dbReference>
<evidence type="ECO:0000259" key="6">
    <source>
        <dbReference type="PROSITE" id="PS51192"/>
    </source>
</evidence>
<dbReference type="CDD" id="cd00268">
    <property type="entry name" value="DEADc"/>
    <property type="match status" value="1"/>
</dbReference>
<dbReference type="InterPro" id="IPR050079">
    <property type="entry name" value="DEAD_box_RNA_helicase"/>
</dbReference>
<accession>A0A381RH45</accession>
<evidence type="ECO:0000256" key="4">
    <source>
        <dbReference type="ARBA" id="ARBA00022840"/>
    </source>
</evidence>
<dbReference type="InterPro" id="IPR044742">
    <property type="entry name" value="DEAD/DEAH_RhlB"/>
</dbReference>
<dbReference type="CDD" id="cd18787">
    <property type="entry name" value="SF2_C_DEAD"/>
    <property type="match status" value="1"/>
</dbReference>
<keyword evidence="4" id="KW-0067">ATP-binding</keyword>
<protein>
    <recommendedName>
        <fullName evidence="10">RNA helicase</fullName>
    </recommendedName>
</protein>
<proteinExistence type="predicted"/>
<dbReference type="GO" id="GO:0003676">
    <property type="term" value="F:nucleic acid binding"/>
    <property type="evidence" value="ECO:0007669"/>
    <property type="project" value="InterPro"/>
</dbReference>
<evidence type="ECO:0000313" key="9">
    <source>
        <dbReference type="EMBL" id="SUZ90209.1"/>
    </source>
</evidence>
<feature type="compositionally biased region" description="Polar residues" evidence="5">
    <location>
        <begin position="384"/>
        <end position="407"/>
    </location>
</feature>
<dbReference type="InterPro" id="IPR014001">
    <property type="entry name" value="Helicase_ATP-bd"/>
</dbReference>
<dbReference type="SMART" id="SM00490">
    <property type="entry name" value="HELICc"/>
    <property type="match status" value="1"/>
</dbReference>
<evidence type="ECO:0000259" key="7">
    <source>
        <dbReference type="PROSITE" id="PS51194"/>
    </source>
</evidence>
<dbReference type="Pfam" id="PF00270">
    <property type="entry name" value="DEAD"/>
    <property type="match status" value="1"/>
</dbReference>
<name>A0A381RH45_9ZZZZ</name>
<dbReference type="SUPFAM" id="SSF52540">
    <property type="entry name" value="P-loop containing nucleoside triphosphate hydrolases"/>
    <property type="match status" value="1"/>
</dbReference>
<sequence>MTTSFAELGVPSSVTRVLTSQGIDTPFEVQLATIPDGLAGRDICGRAPTGSGKTIAFGIPLIVRTESSDPKAPSALVLAPTRELAEQIADELRPLARAQQLWVLAAYGGTNINRQIEQLKKGVDVLVACPGRLHDLLERKALTLGSVRSVVIDEADRMADMGFLPEVRRILDLTPSDRQTLLFSATLDKDVAALTRDYQSDPVRHEVGAKAPDIHRLRHHFWNVDRAQRIDVAVNLIRRAGKTLVFTRTRHGADRAAKQLRRGGIEAVVIHGARSQNQRDRALSQFTEGQALVLVATDVAARGIHIDDIECVLHFDPPDDGKGYVHRSGRTARAGATGSVVCFVDKAQRKAAKHLQRQVGIEIQLTEPDMASFGNELPIATDTRTINEPSGRQQQRARQSPNPTRGQSKPKGKGARGNRKPQAQNARQRNGQQRQGTGSSKGKPHKGKPAARNKSKAHGSARPQSRSKKRQGTNRKRAATQRQR</sequence>
<dbReference type="PANTHER" id="PTHR47959:SF13">
    <property type="entry name" value="ATP-DEPENDENT RNA HELICASE RHLE"/>
    <property type="match status" value="1"/>
</dbReference>
<keyword evidence="1" id="KW-0547">Nucleotide-binding</keyword>
<evidence type="ECO:0000256" key="2">
    <source>
        <dbReference type="ARBA" id="ARBA00022801"/>
    </source>
</evidence>
<dbReference type="InterPro" id="IPR027417">
    <property type="entry name" value="P-loop_NTPase"/>
</dbReference>
<keyword evidence="3" id="KW-0347">Helicase</keyword>
<evidence type="ECO:0008006" key="10">
    <source>
        <dbReference type="Google" id="ProtNLM"/>
    </source>
</evidence>
<reference evidence="9" key="1">
    <citation type="submission" date="2018-05" db="EMBL/GenBank/DDBJ databases">
        <authorList>
            <person name="Lanie J.A."/>
            <person name="Ng W.-L."/>
            <person name="Kazmierczak K.M."/>
            <person name="Andrzejewski T.M."/>
            <person name="Davidsen T.M."/>
            <person name="Wayne K.J."/>
            <person name="Tettelin H."/>
            <person name="Glass J.I."/>
            <person name="Rusch D."/>
            <person name="Podicherti R."/>
            <person name="Tsui H.-C.T."/>
            <person name="Winkler M.E."/>
        </authorList>
    </citation>
    <scope>NUCLEOTIDE SEQUENCE</scope>
</reference>
<feature type="compositionally biased region" description="Basic residues" evidence="5">
    <location>
        <begin position="442"/>
        <end position="484"/>
    </location>
</feature>